<evidence type="ECO:0000313" key="5">
    <source>
        <dbReference type="Proteomes" id="UP000019146"/>
    </source>
</evidence>
<evidence type="ECO:0000259" key="3">
    <source>
        <dbReference type="Pfam" id="PF13458"/>
    </source>
</evidence>
<evidence type="ECO:0000256" key="1">
    <source>
        <dbReference type="ARBA" id="ARBA00010062"/>
    </source>
</evidence>
<dbReference type="Proteomes" id="UP000019146">
    <property type="component" value="Chromosome 2"/>
</dbReference>
<evidence type="ECO:0000313" key="4">
    <source>
        <dbReference type="EMBL" id="ALL67240.1"/>
    </source>
</evidence>
<dbReference type="PANTHER" id="PTHR47151:SF2">
    <property type="entry name" value="AMINO ACID BINDING PROTEIN"/>
    <property type="match status" value="1"/>
</dbReference>
<sequence length="404" mass="42085">MEEKAVNNLAKLTVVSVSLTSLTLMGCGKKEPPSHEAAQGNGGAAEQVVTIGHAGPLTGGSSHLGKDNENGARLAVEEINKTGLVIAGQKVRLELDGEDDAADPKTGTQIAQKFVDKHVVAVIGHLNSGVSIPASRIYNEANIAEISPSSTNPEYTKQGYKSAYRVVATDAQQGPALGGYALKSLNAKTVAVVDDATAYGKGLADEFAKAAQAGGGRVVAREATTDKSTDFRAILTTIKSAHPDVIMFGGMDSTVGPFIRQAAALGLSAKVLSGDGACTEKVAQLAGDAVSNLVCSEASLAVSRMPQGAEFEKRFEARFNGPILFNAPFAYDAVYLVVDAMKRANTTDAAKVLAAMPTSDYNGVIGHIAFDAHGDMKEGAITLYHYQDRKKALLDVVRYGGGSI</sequence>
<dbReference type="PANTHER" id="PTHR47151">
    <property type="entry name" value="LEU/ILE/VAL-BINDING ABC TRANSPORTER SUBUNIT"/>
    <property type="match status" value="1"/>
</dbReference>
<organism evidence="4 5">
    <name type="scientific">Paraburkholderia caribensis MBA4</name>
    <dbReference type="NCBI Taxonomy" id="1323664"/>
    <lineage>
        <taxon>Bacteria</taxon>
        <taxon>Pseudomonadati</taxon>
        <taxon>Pseudomonadota</taxon>
        <taxon>Betaproteobacteria</taxon>
        <taxon>Burkholderiales</taxon>
        <taxon>Burkholderiaceae</taxon>
        <taxon>Paraburkholderia</taxon>
    </lineage>
</organism>
<dbReference type="EMBL" id="CP012747">
    <property type="protein sequence ID" value="ALL67240.1"/>
    <property type="molecule type" value="Genomic_DNA"/>
</dbReference>
<feature type="domain" description="Leucine-binding protein" evidence="3">
    <location>
        <begin position="49"/>
        <end position="385"/>
    </location>
</feature>
<evidence type="ECO:0000256" key="2">
    <source>
        <dbReference type="ARBA" id="ARBA00022729"/>
    </source>
</evidence>
<comment type="similarity">
    <text evidence="1">Belongs to the leucine-binding protein family.</text>
</comment>
<accession>A0A0P0RFL6</accession>
<dbReference type="AlphaFoldDB" id="A0A0P0RFL6"/>
<gene>
    <name evidence="4" type="ORF">K788_0005217</name>
</gene>
<dbReference type="Pfam" id="PF13458">
    <property type="entry name" value="Peripla_BP_6"/>
    <property type="match status" value="1"/>
</dbReference>
<dbReference type="InterPro" id="IPR028082">
    <property type="entry name" value="Peripla_BP_I"/>
</dbReference>
<dbReference type="KEGG" id="bcai:K788_0005217"/>
<dbReference type="PROSITE" id="PS51257">
    <property type="entry name" value="PROKAR_LIPOPROTEIN"/>
    <property type="match status" value="1"/>
</dbReference>
<keyword evidence="2" id="KW-0732">Signal</keyword>
<dbReference type="Gene3D" id="3.40.50.2300">
    <property type="match status" value="2"/>
</dbReference>
<dbReference type="CDD" id="cd06342">
    <property type="entry name" value="PBP1_ABC_LIVBP-like"/>
    <property type="match status" value="1"/>
</dbReference>
<dbReference type="SUPFAM" id="SSF53822">
    <property type="entry name" value="Periplasmic binding protein-like I"/>
    <property type="match status" value="1"/>
</dbReference>
<name>A0A0P0RFL6_9BURK</name>
<dbReference type="InterPro" id="IPR028081">
    <property type="entry name" value="Leu-bd"/>
</dbReference>
<proteinExistence type="inferred from homology"/>
<reference evidence="4 5" key="1">
    <citation type="journal article" date="2014" name="Genome Announc.">
        <title>Draft Genome Sequence of the Haloacid-Degrading Burkholderia caribensis Strain MBA4.</title>
        <authorList>
            <person name="Pan Y."/>
            <person name="Kong K.F."/>
            <person name="Tsang J.S."/>
        </authorList>
    </citation>
    <scope>NUCLEOTIDE SEQUENCE [LARGE SCALE GENOMIC DNA]</scope>
    <source>
        <strain evidence="4 5">MBA4</strain>
    </source>
</reference>
<protein>
    <submittedName>
        <fullName evidence="4">Branched-chain amino acid ABC transporter, amino acid-binding protein</fullName>
    </submittedName>
</protein>